<name>A0A6N7W9H0_9ACTO</name>
<organism evidence="2 3">
    <name type="scientific">Scrofimicrobium canadense</name>
    <dbReference type="NCBI Taxonomy" id="2652290"/>
    <lineage>
        <taxon>Bacteria</taxon>
        <taxon>Bacillati</taxon>
        <taxon>Actinomycetota</taxon>
        <taxon>Actinomycetes</taxon>
        <taxon>Actinomycetales</taxon>
        <taxon>Actinomycetaceae</taxon>
        <taxon>Scrofimicrobium</taxon>
    </lineage>
</organism>
<sequence>MSEFVEIQSNKPKSCGCHETATDIPVLDVRTIPHQIRHATIHGAFDAVAPGGSLILVAPHKPLPLLAELESRFPITVEYVEEGPTEWKLLITRQ</sequence>
<dbReference type="Proteomes" id="UP000470875">
    <property type="component" value="Unassembled WGS sequence"/>
</dbReference>
<dbReference type="Pfam" id="PF10006">
    <property type="entry name" value="DUF2249"/>
    <property type="match status" value="1"/>
</dbReference>
<gene>
    <name evidence="2" type="ORF">FYJ24_10195</name>
</gene>
<protein>
    <submittedName>
        <fullName evidence="2">DUF2249 domain-containing protein</fullName>
    </submittedName>
</protein>
<comment type="caution">
    <text evidence="2">The sequence shown here is derived from an EMBL/GenBank/DDBJ whole genome shotgun (WGS) entry which is preliminary data.</text>
</comment>
<dbReference type="RefSeq" id="WP_206192648.1">
    <property type="nucleotide sequence ID" value="NZ_VULO01000012.1"/>
</dbReference>
<feature type="domain" description="DUF2249" evidence="1">
    <location>
        <begin position="26"/>
        <end position="93"/>
    </location>
</feature>
<evidence type="ECO:0000259" key="1">
    <source>
        <dbReference type="Pfam" id="PF10006"/>
    </source>
</evidence>
<dbReference type="EMBL" id="VULO01000012">
    <property type="protein sequence ID" value="MSS85123.1"/>
    <property type="molecule type" value="Genomic_DNA"/>
</dbReference>
<accession>A0A6N7W9H0</accession>
<proteinExistence type="predicted"/>
<dbReference type="AlphaFoldDB" id="A0A6N7W9H0"/>
<dbReference type="InterPro" id="IPR018720">
    <property type="entry name" value="DUF2249"/>
</dbReference>
<evidence type="ECO:0000313" key="2">
    <source>
        <dbReference type="EMBL" id="MSS85123.1"/>
    </source>
</evidence>
<evidence type="ECO:0000313" key="3">
    <source>
        <dbReference type="Proteomes" id="UP000470875"/>
    </source>
</evidence>
<keyword evidence="3" id="KW-1185">Reference proteome</keyword>
<reference evidence="2 3" key="1">
    <citation type="submission" date="2019-08" db="EMBL/GenBank/DDBJ databases">
        <title>In-depth cultivation of the pig gut microbiome towards novel bacterial diversity and tailored functional studies.</title>
        <authorList>
            <person name="Wylensek D."/>
            <person name="Hitch T.C.A."/>
            <person name="Clavel T."/>
        </authorList>
    </citation>
    <scope>NUCLEOTIDE SEQUENCE [LARGE SCALE GENOMIC DNA]</scope>
    <source>
        <strain evidence="2 3">WB03_NA08</strain>
    </source>
</reference>